<keyword evidence="2" id="KW-1133">Transmembrane helix</keyword>
<sequence>MGVHVGRPAAIQPIASVSQRHLAYYRMFGSAFLLSTIVLGVSTADRLPYFVFLTNWVAVLNFAYFTVAAVATYRDSARGARAAHIMSQVCLPNAIMVTLIYWLFVHPFIPAGRLSQIMLVRNVIDHGVTLLFLVADFLLCETLFVIKEFYFPTIVALYIPFSAAWTFLTGKKVYPMLTFRSVRSYGFLVASVLTSLVAFAAVVWIGPYVKRAVCNDDVPCSKNDEVDVEMGEDGATPSSDSNSDVEGGQ</sequence>
<accession>A0A0G4IJ38</accession>
<feature type="region of interest" description="Disordered" evidence="1">
    <location>
        <begin position="224"/>
        <end position="249"/>
    </location>
</feature>
<feature type="transmembrane region" description="Helical" evidence="2">
    <location>
        <begin position="149"/>
        <end position="167"/>
    </location>
</feature>
<feature type="transmembrane region" description="Helical" evidence="2">
    <location>
        <begin position="23"/>
        <end position="43"/>
    </location>
</feature>
<dbReference type="GO" id="GO:0016020">
    <property type="term" value="C:membrane"/>
    <property type="evidence" value="ECO:0007669"/>
    <property type="project" value="TreeGrafter"/>
</dbReference>
<feature type="transmembrane region" description="Helical" evidence="2">
    <location>
        <begin position="187"/>
        <end position="205"/>
    </location>
</feature>
<dbReference type="OMA" id="GSMHIND"/>
<proteinExistence type="predicted"/>
<evidence type="ECO:0000313" key="3">
    <source>
        <dbReference type="EMBL" id="CEO95097.1"/>
    </source>
</evidence>
<dbReference type="Proteomes" id="UP000039324">
    <property type="component" value="Unassembled WGS sequence"/>
</dbReference>
<protein>
    <submittedName>
        <fullName evidence="3">Uncharacterized protein</fullName>
    </submittedName>
</protein>
<feature type="transmembrane region" description="Helical" evidence="2">
    <location>
        <begin position="124"/>
        <end position="144"/>
    </location>
</feature>
<organism evidence="3 4">
    <name type="scientific">Plasmodiophora brassicae</name>
    <name type="common">Clubroot disease agent</name>
    <dbReference type="NCBI Taxonomy" id="37360"/>
    <lineage>
        <taxon>Eukaryota</taxon>
        <taxon>Sar</taxon>
        <taxon>Rhizaria</taxon>
        <taxon>Endomyxa</taxon>
        <taxon>Phytomyxea</taxon>
        <taxon>Plasmodiophorida</taxon>
        <taxon>Plasmodiophoridae</taxon>
        <taxon>Plasmodiophora</taxon>
    </lineage>
</organism>
<dbReference type="PANTHER" id="PTHR12242:SF1">
    <property type="entry name" value="MYND-TYPE DOMAIN-CONTAINING PROTEIN"/>
    <property type="match status" value="1"/>
</dbReference>
<keyword evidence="2" id="KW-0472">Membrane</keyword>
<feature type="transmembrane region" description="Helical" evidence="2">
    <location>
        <begin position="85"/>
        <end position="104"/>
    </location>
</feature>
<dbReference type="PANTHER" id="PTHR12242">
    <property type="entry name" value="OS02G0130600 PROTEIN-RELATED"/>
    <property type="match status" value="1"/>
</dbReference>
<keyword evidence="2" id="KW-0812">Transmembrane</keyword>
<keyword evidence="4" id="KW-1185">Reference proteome</keyword>
<dbReference type="AlphaFoldDB" id="A0A0G4IJ38"/>
<gene>
    <name evidence="3" type="ORF">PBRA_009629</name>
</gene>
<evidence type="ECO:0000313" key="4">
    <source>
        <dbReference type="Proteomes" id="UP000039324"/>
    </source>
</evidence>
<name>A0A0G4IJ38_PLABS</name>
<evidence type="ECO:0000256" key="1">
    <source>
        <dbReference type="SAM" id="MobiDB-lite"/>
    </source>
</evidence>
<evidence type="ECO:0000256" key="2">
    <source>
        <dbReference type="SAM" id="Phobius"/>
    </source>
</evidence>
<reference evidence="3 4" key="1">
    <citation type="submission" date="2015-02" db="EMBL/GenBank/DDBJ databases">
        <authorList>
            <person name="Chooi Y.-H."/>
        </authorList>
    </citation>
    <scope>NUCLEOTIDE SEQUENCE [LARGE SCALE GENOMIC DNA]</scope>
    <source>
        <strain evidence="3">E3</strain>
    </source>
</reference>
<feature type="transmembrane region" description="Helical" evidence="2">
    <location>
        <begin position="49"/>
        <end position="73"/>
    </location>
</feature>
<dbReference type="EMBL" id="CDSF01000012">
    <property type="protein sequence ID" value="CEO95097.1"/>
    <property type="molecule type" value="Genomic_DNA"/>
</dbReference>
<feature type="compositionally biased region" description="Polar residues" evidence="1">
    <location>
        <begin position="236"/>
        <end position="249"/>
    </location>
</feature>